<feature type="domain" description="Ty3 transposon capsid-like protein" evidence="1">
    <location>
        <begin position="66"/>
        <end position="231"/>
    </location>
</feature>
<keyword evidence="2" id="KW-0548">Nucleotidyltransferase</keyword>
<dbReference type="Proteomes" id="UP001151760">
    <property type="component" value="Unassembled WGS sequence"/>
</dbReference>
<name>A0ABQ4WXB3_9ASTR</name>
<dbReference type="InterPro" id="IPR045358">
    <property type="entry name" value="Ty3_capsid"/>
</dbReference>
<evidence type="ECO:0000259" key="1">
    <source>
        <dbReference type="Pfam" id="PF19259"/>
    </source>
</evidence>
<dbReference type="PANTHER" id="PTHR33223">
    <property type="entry name" value="CCHC-TYPE DOMAIN-CONTAINING PROTEIN"/>
    <property type="match status" value="1"/>
</dbReference>
<evidence type="ECO:0000313" key="3">
    <source>
        <dbReference type="Proteomes" id="UP001151760"/>
    </source>
</evidence>
<protein>
    <submittedName>
        <fullName evidence="2">Reverse transcriptase domain-containing protein</fullName>
    </submittedName>
</protein>
<evidence type="ECO:0000313" key="2">
    <source>
        <dbReference type="EMBL" id="GJS57468.1"/>
    </source>
</evidence>
<gene>
    <name evidence="2" type="ORF">Tco_0652252</name>
</gene>
<accession>A0ABQ4WXB3</accession>
<sequence>MPPKRRSQNNPTQTSLEVPLTLEAVNQLVREGVEEAIRAERERVRLEATRGPAEGPVAAPVARECTFPGFNKCGPTPFHGTESAVGLIHWFEKMESTFGISECAEGKKVKFFAATLNGRALIWWKTQVATLGIVVANGMPWAEMKKLMIDEFCLIEEVQRLEDELRNLKLRDMNIAAYTQRFNELALLCPDTVLNEKKKVELYIKGLPEIINSETTSSRSVVLNEAVRMAHALMEQEIQAKAKRVAESNKRK</sequence>
<dbReference type="EMBL" id="BQNB010009008">
    <property type="protein sequence ID" value="GJS57468.1"/>
    <property type="molecule type" value="Genomic_DNA"/>
</dbReference>
<dbReference type="PANTHER" id="PTHR33223:SF6">
    <property type="entry name" value="CCHC-TYPE DOMAIN-CONTAINING PROTEIN"/>
    <property type="match status" value="1"/>
</dbReference>
<reference evidence="2" key="2">
    <citation type="submission" date="2022-01" db="EMBL/GenBank/DDBJ databases">
        <authorList>
            <person name="Yamashiro T."/>
            <person name="Shiraishi A."/>
            <person name="Satake H."/>
            <person name="Nakayama K."/>
        </authorList>
    </citation>
    <scope>NUCLEOTIDE SEQUENCE</scope>
</reference>
<keyword evidence="3" id="KW-1185">Reference proteome</keyword>
<dbReference type="GO" id="GO:0003964">
    <property type="term" value="F:RNA-directed DNA polymerase activity"/>
    <property type="evidence" value="ECO:0007669"/>
    <property type="project" value="UniProtKB-KW"/>
</dbReference>
<dbReference type="Pfam" id="PF19259">
    <property type="entry name" value="Ty3_capsid"/>
    <property type="match status" value="1"/>
</dbReference>
<organism evidence="2 3">
    <name type="scientific">Tanacetum coccineum</name>
    <dbReference type="NCBI Taxonomy" id="301880"/>
    <lineage>
        <taxon>Eukaryota</taxon>
        <taxon>Viridiplantae</taxon>
        <taxon>Streptophyta</taxon>
        <taxon>Embryophyta</taxon>
        <taxon>Tracheophyta</taxon>
        <taxon>Spermatophyta</taxon>
        <taxon>Magnoliopsida</taxon>
        <taxon>eudicotyledons</taxon>
        <taxon>Gunneridae</taxon>
        <taxon>Pentapetalae</taxon>
        <taxon>asterids</taxon>
        <taxon>campanulids</taxon>
        <taxon>Asterales</taxon>
        <taxon>Asteraceae</taxon>
        <taxon>Asteroideae</taxon>
        <taxon>Anthemideae</taxon>
        <taxon>Anthemidinae</taxon>
        <taxon>Tanacetum</taxon>
    </lineage>
</organism>
<proteinExistence type="predicted"/>
<comment type="caution">
    <text evidence="2">The sequence shown here is derived from an EMBL/GenBank/DDBJ whole genome shotgun (WGS) entry which is preliminary data.</text>
</comment>
<reference evidence="2" key="1">
    <citation type="journal article" date="2022" name="Int. J. Mol. Sci.">
        <title>Draft Genome of Tanacetum Coccineum: Genomic Comparison of Closely Related Tanacetum-Family Plants.</title>
        <authorList>
            <person name="Yamashiro T."/>
            <person name="Shiraishi A."/>
            <person name="Nakayama K."/>
            <person name="Satake H."/>
        </authorList>
    </citation>
    <scope>NUCLEOTIDE SEQUENCE</scope>
</reference>
<keyword evidence="2" id="KW-0695">RNA-directed DNA polymerase</keyword>
<keyword evidence="2" id="KW-0808">Transferase</keyword>